<dbReference type="GO" id="GO:0016757">
    <property type="term" value="F:glycosyltransferase activity"/>
    <property type="evidence" value="ECO:0007669"/>
    <property type="project" value="UniProtKB-KW"/>
</dbReference>
<keyword evidence="2" id="KW-1003">Cell membrane</keyword>
<organism evidence="6 7">
    <name type="scientific">Pseudomonas nitroreducens</name>
    <dbReference type="NCBI Taxonomy" id="46680"/>
    <lineage>
        <taxon>Bacteria</taxon>
        <taxon>Pseudomonadati</taxon>
        <taxon>Pseudomonadota</taxon>
        <taxon>Gammaproteobacteria</taxon>
        <taxon>Pseudomonadales</taxon>
        <taxon>Pseudomonadaceae</taxon>
        <taxon>Pseudomonas</taxon>
    </lineage>
</organism>
<proteinExistence type="inferred from homology"/>
<dbReference type="InterPro" id="IPR050834">
    <property type="entry name" value="Glycosyltransf_2"/>
</dbReference>
<evidence type="ECO:0000256" key="4">
    <source>
        <dbReference type="ARBA" id="ARBA00022679"/>
    </source>
</evidence>
<evidence type="ECO:0000256" key="3">
    <source>
        <dbReference type="ARBA" id="ARBA00022676"/>
    </source>
</evidence>
<dbReference type="EMBL" id="NJBA01000007">
    <property type="protein sequence ID" value="OWP49280.1"/>
    <property type="molecule type" value="Genomic_DNA"/>
</dbReference>
<sequence>MEILMTAAHQQTGRLEAPCPVPDNGKPPKVAILMGTYQGQRYLPEQLDSFIAQTHDNWEVWASDDGSRDGTLAICKTYAERWPTGRMRVLIGPGKGFAANFLSLTCNPDIEADYYAYADQDDIWEADKLARAVQWLETIDANKPALYCSRTRLVDEDNNEIGLSPLFSRKPSFANALVQSIGGGNTIVFNNAARELLRETEQNSPLPSHDWWAYIVVTGCGGSVFFDHYPSLRYRQHGRNLAGMNTSWQGRIKRISQLQAGHFRRWNDANICALRKLQGKLTPESREMLERFNKGRQMSLIPRLYHLKHSGIYRQTLLGNLGLVAAAILKKI</sequence>
<comment type="similarity">
    <text evidence="1">Belongs to the glycosyltransferase 2 family.</text>
</comment>
<accession>A0A246FAD7</accession>
<dbReference type="Pfam" id="PF00535">
    <property type="entry name" value="Glycos_transf_2"/>
    <property type="match status" value="1"/>
</dbReference>
<protein>
    <submittedName>
        <fullName evidence="6">Glycosyl transferase family 2</fullName>
    </submittedName>
</protein>
<dbReference type="PANTHER" id="PTHR43685:SF5">
    <property type="entry name" value="GLYCOSYLTRANSFERASE EPSE-RELATED"/>
    <property type="match status" value="1"/>
</dbReference>
<reference evidence="6 7" key="1">
    <citation type="submission" date="2017-06" db="EMBL/GenBank/DDBJ databases">
        <title>Draft genome of Pseudomonas nitroreducens DF05.</title>
        <authorList>
            <person name="Iyer R."/>
        </authorList>
    </citation>
    <scope>NUCLEOTIDE SEQUENCE [LARGE SCALE GENOMIC DNA]</scope>
    <source>
        <strain evidence="6 7">DF05</strain>
    </source>
</reference>
<keyword evidence="3" id="KW-0328">Glycosyltransferase</keyword>
<dbReference type="Proteomes" id="UP000198145">
    <property type="component" value="Unassembled WGS sequence"/>
</dbReference>
<dbReference type="SUPFAM" id="SSF53448">
    <property type="entry name" value="Nucleotide-diphospho-sugar transferases"/>
    <property type="match status" value="1"/>
</dbReference>
<keyword evidence="2" id="KW-0472">Membrane</keyword>
<gene>
    <name evidence="6" type="ORF">CEG18_20530</name>
</gene>
<dbReference type="Gene3D" id="3.90.550.10">
    <property type="entry name" value="Spore Coat Polysaccharide Biosynthesis Protein SpsA, Chain A"/>
    <property type="match status" value="1"/>
</dbReference>
<keyword evidence="2" id="KW-0997">Cell inner membrane</keyword>
<dbReference type="PANTHER" id="PTHR43685">
    <property type="entry name" value="GLYCOSYLTRANSFERASE"/>
    <property type="match status" value="1"/>
</dbReference>
<evidence type="ECO:0000256" key="1">
    <source>
        <dbReference type="ARBA" id="ARBA00006739"/>
    </source>
</evidence>
<evidence type="ECO:0000313" key="6">
    <source>
        <dbReference type="EMBL" id="OWP49280.1"/>
    </source>
</evidence>
<dbReference type="AlphaFoldDB" id="A0A246FAD7"/>
<name>A0A246FAD7_PSENT</name>
<dbReference type="InterPro" id="IPR001173">
    <property type="entry name" value="Glyco_trans_2-like"/>
</dbReference>
<evidence type="ECO:0000256" key="2">
    <source>
        <dbReference type="ARBA" id="ARBA00022519"/>
    </source>
</evidence>
<dbReference type="CDD" id="cd04196">
    <property type="entry name" value="GT_2_like_d"/>
    <property type="match status" value="1"/>
</dbReference>
<evidence type="ECO:0000313" key="7">
    <source>
        <dbReference type="Proteomes" id="UP000198145"/>
    </source>
</evidence>
<dbReference type="InterPro" id="IPR029044">
    <property type="entry name" value="Nucleotide-diphossugar_trans"/>
</dbReference>
<feature type="domain" description="Glycosyltransferase 2-like" evidence="5">
    <location>
        <begin position="32"/>
        <end position="175"/>
    </location>
</feature>
<keyword evidence="4 6" id="KW-0808">Transferase</keyword>
<comment type="caution">
    <text evidence="6">The sequence shown here is derived from an EMBL/GenBank/DDBJ whole genome shotgun (WGS) entry which is preliminary data.</text>
</comment>
<evidence type="ECO:0000259" key="5">
    <source>
        <dbReference type="Pfam" id="PF00535"/>
    </source>
</evidence>